<comment type="caution">
    <text evidence="1">The sequence shown here is derived from an EMBL/GenBank/DDBJ whole genome shotgun (WGS) entry which is preliminary data.</text>
</comment>
<dbReference type="AlphaFoldDB" id="A0A8B5VWS7"/>
<reference evidence="1 2" key="1">
    <citation type="submission" date="2017-10" db="EMBL/GenBank/DDBJ databases">
        <title>FDA dAtabase for Regulatory Grade micrObial Sequences (FDA-ARGOS): Supporting development and validation of Infectious Disease Dx tests.</title>
        <authorList>
            <person name="Campos J."/>
            <person name="Goldberg B."/>
            <person name="Tallon L.J."/>
            <person name="Sadzewicz L."/>
            <person name="Sengamalay N."/>
            <person name="Ott S."/>
            <person name="Godinez A."/>
            <person name="Nagaraj S."/>
            <person name="Vyas G."/>
            <person name="Aluvathingal J."/>
            <person name="Nadendla S."/>
            <person name="Geyer C."/>
            <person name="Nandy P."/>
            <person name="Hobson J."/>
            <person name="Sichtig H."/>
        </authorList>
    </citation>
    <scope>NUCLEOTIDE SEQUENCE [LARGE SCALE GENOMIC DNA]</scope>
    <source>
        <strain evidence="1 2">FDAARGOS_185</strain>
    </source>
</reference>
<sequence>MAKKINLLHFGENKIADLKQLSSSFHYNWLPNDYNFQLDEKEIELFIDGEFNKKFSRAIFILESDAKILTQDSELLVQLPAYQILYESQASVSPEVARLLKLKEALPIDMMKIDQVFSFINNQYSVRQSGYKLSNDHIKVDPTFDGNVQKCGNSYIELEGNFPQEFKQVLSWKMTNLIKADEKMAFYSELAVLSGDVELLFKIFLVEENTSEVVQIIEVPLEKLQRKEEIIFEQPVNAYIHVSLYARGKKGKIQVSQVHIRKALADRSSMIPGGNKIVDEEQLSGEVFYYFNAGDLKPPLAIYFSGYRPAEGFEGRRMMSSMGGGPFMLIADPRLEGGNFYLGSQRFEQQIVDIILAKLELLGFENSDLILSGLSMGTFGALYYASDLEPHSVIIGKPLANIGTIALNERVLRPNGFPTSLDMLYYNTGETTVEAAERLNKKFWDKFASGDFSNTTFAVAYMKQDDYDKEAFPQLFNVLKENRSTARVLYKGLTGRHNDNSTGINKWFLKQYRNILFNSFQRVMDDFE</sequence>
<proteinExistence type="predicted"/>
<dbReference type="RefSeq" id="WP_016178081.1">
    <property type="nucleotide sequence ID" value="NZ_CAAKOH010000155.1"/>
</dbReference>
<organism evidence="1 2">
    <name type="scientific">Enterococcus avium</name>
    <name type="common">Streptococcus avium</name>
    <dbReference type="NCBI Taxonomy" id="33945"/>
    <lineage>
        <taxon>Bacteria</taxon>
        <taxon>Bacillati</taxon>
        <taxon>Bacillota</taxon>
        <taxon>Bacilli</taxon>
        <taxon>Lactobacillales</taxon>
        <taxon>Enterococcaceae</taxon>
        <taxon>Enterococcus</taxon>
    </lineage>
</organism>
<accession>A0A8B5VWS7</accession>
<dbReference type="EMBL" id="PDXQ01000002">
    <property type="protein sequence ID" value="TRZ28249.1"/>
    <property type="molecule type" value="Genomic_DNA"/>
</dbReference>
<dbReference type="NCBIfam" id="TIGR03712">
    <property type="entry name" value="acc_sec_asp2"/>
    <property type="match status" value="1"/>
</dbReference>
<evidence type="ECO:0000313" key="1">
    <source>
        <dbReference type="EMBL" id="TRZ28249.1"/>
    </source>
</evidence>
<dbReference type="GO" id="GO:0015031">
    <property type="term" value="P:protein transport"/>
    <property type="evidence" value="ECO:0007669"/>
    <property type="project" value="InterPro"/>
</dbReference>
<name>A0A8B5VWS7_ENTAV</name>
<dbReference type="InterPro" id="IPR022267">
    <property type="entry name" value="Asp2"/>
</dbReference>
<dbReference type="SUPFAM" id="SSF53474">
    <property type="entry name" value="alpha/beta-Hydrolases"/>
    <property type="match status" value="1"/>
</dbReference>
<gene>
    <name evidence="1" type="primary">asp2</name>
    <name evidence="1" type="ORF">AUF17_16085</name>
</gene>
<dbReference type="Pfam" id="PF16929">
    <property type="entry name" value="Asp2"/>
    <property type="match status" value="1"/>
</dbReference>
<dbReference type="InterPro" id="IPR029058">
    <property type="entry name" value="AB_hydrolase_fold"/>
</dbReference>
<protein>
    <submittedName>
        <fullName evidence="1">Accessory Sec system protein Asp2</fullName>
    </submittedName>
</protein>
<evidence type="ECO:0000313" key="2">
    <source>
        <dbReference type="Proteomes" id="UP000316316"/>
    </source>
</evidence>
<dbReference type="Proteomes" id="UP000316316">
    <property type="component" value="Unassembled WGS sequence"/>
</dbReference>